<proteinExistence type="predicted"/>
<sequence length="592" mass="68680">MEKKRKCKFSESLEKEFPFLKKGKIDGIVLCNKCNGEFSIAHGGKNDINKHLSTSKHKRALTSAASSSTMHTYFRKTAFLDEEKNLAIAEGLFAYHTINHNQSFRSMDCTSQLIRNIFNKKFTCARTKTEAIVCNVFYPYSKTKLTEEISDASYIAIFSDASNHNDVKLFPSLIRFFDPLVGIKIRLLDFISLPGETSDLICGSIFNILEQNHLKNKLIAYCADNTNSNFGGKNRKGINNVFTKLNNKLNQNIIGVGCAAHILHNAIQTAADLLSVDIENIAIKIYSYFYIYTVRVENLKEFCDSADMEYKKLLGYSKTRWLAMMPAIERILQLFSPLKSYFLTEEKCPRILSNFFEDDTSELWLQFLHNEAAVFHSAVNSIEGDNISITEVSDRIANLKLKYNERLQAGYIPLTIRNEVSRLESLGLLNRTWFMGHVRNFYKNCFDYLEQWSSQFNQTDTFSWITLRKLPPWEIIQSSLQYIISNFPQHDINENDAFDEFSFVKRYADEAKLKYWAEKETLVESKMGRNVHSFQSRGYSIQKHFSNCGICFDFAWYKRRNGTRVFEHEPAVDIRKKSNESRYRKSDFKRKN</sequence>
<dbReference type="OrthoDB" id="10033706at2759"/>
<dbReference type="PANTHER" id="PTHR37162:SF10">
    <property type="entry name" value="DUF4371 DOMAIN-CONTAINING PROTEIN"/>
    <property type="match status" value="1"/>
</dbReference>
<dbReference type="Proteomes" id="UP001154078">
    <property type="component" value="Chromosome 8"/>
</dbReference>
<evidence type="ECO:0000313" key="2">
    <source>
        <dbReference type="Proteomes" id="UP001154078"/>
    </source>
</evidence>
<protein>
    <submittedName>
        <fullName evidence="1">Uncharacterized protein</fullName>
    </submittedName>
</protein>
<dbReference type="InterPro" id="IPR012337">
    <property type="entry name" value="RNaseH-like_sf"/>
</dbReference>
<reference evidence="1" key="1">
    <citation type="submission" date="2021-12" db="EMBL/GenBank/DDBJ databases">
        <authorList>
            <person name="King R."/>
        </authorList>
    </citation>
    <scope>NUCLEOTIDE SEQUENCE</scope>
</reference>
<dbReference type="SUPFAM" id="SSF53098">
    <property type="entry name" value="Ribonuclease H-like"/>
    <property type="match status" value="1"/>
</dbReference>
<dbReference type="EMBL" id="OV121139">
    <property type="protein sequence ID" value="CAH0563113.1"/>
    <property type="molecule type" value="Genomic_DNA"/>
</dbReference>
<gene>
    <name evidence="1" type="ORF">MELIAE_LOCUS12098</name>
</gene>
<dbReference type="PANTHER" id="PTHR37162">
    <property type="entry name" value="HAT FAMILY DIMERISATION DOMAINCONTAINING PROTEIN-RELATED"/>
    <property type="match status" value="1"/>
</dbReference>
<dbReference type="AlphaFoldDB" id="A0A9P0BGL9"/>
<accession>A0A9P0BGL9</accession>
<name>A0A9P0BGL9_BRAAE</name>
<organism evidence="1 2">
    <name type="scientific">Brassicogethes aeneus</name>
    <name type="common">Rape pollen beetle</name>
    <name type="synonym">Meligethes aeneus</name>
    <dbReference type="NCBI Taxonomy" id="1431903"/>
    <lineage>
        <taxon>Eukaryota</taxon>
        <taxon>Metazoa</taxon>
        <taxon>Ecdysozoa</taxon>
        <taxon>Arthropoda</taxon>
        <taxon>Hexapoda</taxon>
        <taxon>Insecta</taxon>
        <taxon>Pterygota</taxon>
        <taxon>Neoptera</taxon>
        <taxon>Endopterygota</taxon>
        <taxon>Coleoptera</taxon>
        <taxon>Polyphaga</taxon>
        <taxon>Cucujiformia</taxon>
        <taxon>Nitidulidae</taxon>
        <taxon>Meligethinae</taxon>
        <taxon>Brassicogethes</taxon>
    </lineage>
</organism>
<keyword evidence="2" id="KW-1185">Reference proteome</keyword>
<evidence type="ECO:0000313" key="1">
    <source>
        <dbReference type="EMBL" id="CAH0563113.1"/>
    </source>
</evidence>